<name>A0A1I4QN31_9GAMM</name>
<accession>A0A1I4QN31</accession>
<evidence type="ECO:0000313" key="2">
    <source>
        <dbReference type="Proteomes" id="UP000199339"/>
    </source>
</evidence>
<organism evidence="1 2">
    <name type="scientific">Marinobacter pelagius</name>
    <dbReference type="NCBI Taxonomy" id="379482"/>
    <lineage>
        <taxon>Bacteria</taxon>
        <taxon>Pseudomonadati</taxon>
        <taxon>Pseudomonadota</taxon>
        <taxon>Gammaproteobacteria</taxon>
        <taxon>Pseudomonadales</taxon>
        <taxon>Marinobacteraceae</taxon>
        <taxon>Marinobacter</taxon>
    </lineage>
</organism>
<dbReference type="Proteomes" id="UP000199339">
    <property type="component" value="Unassembled WGS sequence"/>
</dbReference>
<dbReference type="RefSeq" id="WP_091997602.1">
    <property type="nucleotide sequence ID" value="NZ_FOUR01000001.1"/>
</dbReference>
<keyword evidence="2" id="KW-1185">Reference proteome</keyword>
<gene>
    <name evidence="1" type="ORF">SAMN04487961_0183</name>
</gene>
<dbReference type="OrthoDB" id="6199498at2"/>
<proteinExistence type="predicted"/>
<dbReference type="EMBL" id="FOUR01000001">
    <property type="protein sequence ID" value="SFM41502.1"/>
    <property type="molecule type" value="Genomic_DNA"/>
</dbReference>
<reference evidence="2" key="1">
    <citation type="submission" date="2016-10" db="EMBL/GenBank/DDBJ databases">
        <authorList>
            <person name="Varghese N."/>
            <person name="Submissions S."/>
        </authorList>
    </citation>
    <scope>NUCLEOTIDE SEQUENCE [LARGE SCALE GENOMIC DNA]</scope>
    <source>
        <strain evidence="2">CGMCC 1.6775</strain>
    </source>
</reference>
<dbReference type="AlphaFoldDB" id="A0A1I4QN31"/>
<sequence length="521" mass="60192">MSENPCFPTQGALVQFTFDAFGLLPRKSDSSDEFDETSKKSFQRLLQRLGDEEGLLLGNFEKALGTFHQLLASQIADQEVCDVVTGTLRDLYRSYNDMITEEGTFLAKHLSVLYFGFSRAMVTLIESAYFRSLQHRLFCRYGLVPIEPDWFLPEIQDSSEITWPLARVMRWIYHQADSSQTQFHYPGKTPQSDNFIYERNLENARNWVSGESLPSLPGLLSNFSQSIRGREDGIRDDPDLAESTPLLLLVARVSTAICREIHKAYGREILTELTNDCSDLVRSLKPEVTEFKSEMMNAKGTEDLSEIDARTWDNAYAQYMSFFYFKKHEASETLKRLRAASPANPFKPPVIHALTEKLGRYPVISQLYPITQTKRWNVTEDFKQLLLRGLDLKNNSATNTSDSEEFKQDLRSHDLEDQLSWLASWIDAAIAYRSEDYSAAMDLFEQAFEQAKYRAGKAQYKLVNQYLEACAKNDQKRRFKKGVEWARYLGISIRWLRDKEPTEENLDFVFMMLSRAMYPQL</sequence>
<protein>
    <submittedName>
        <fullName evidence="1">Uncharacterized protein</fullName>
    </submittedName>
</protein>
<evidence type="ECO:0000313" key="1">
    <source>
        <dbReference type="EMBL" id="SFM41502.1"/>
    </source>
</evidence>